<evidence type="ECO:0000256" key="1">
    <source>
        <dbReference type="SAM" id="SignalP"/>
    </source>
</evidence>
<dbReference type="RefSeq" id="WP_126538239.1">
    <property type="nucleotide sequence ID" value="NZ_BSPM01000009.1"/>
</dbReference>
<keyword evidence="3" id="KW-1185">Reference proteome</keyword>
<evidence type="ECO:0000313" key="3">
    <source>
        <dbReference type="Proteomes" id="UP000294547"/>
    </source>
</evidence>
<evidence type="ECO:0008006" key="4">
    <source>
        <dbReference type="Google" id="ProtNLM"/>
    </source>
</evidence>
<name>A0A4R6RCF3_9HYPH</name>
<comment type="caution">
    <text evidence="2">The sequence shown here is derived from an EMBL/GenBank/DDBJ whole genome shotgun (WGS) entry which is preliminary data.</text>
</comment>
<dbReference type="AlphaFoldDB" id="A0A4R6RCF3"/>
<proteinExistence type="predicted"/>
<gene>
    <name evidence="2" type="ORF">EDD54_3318</name>
</gene>
<accession>A0A4R6RCF3</accession>
<feature type="chain" id="PRO_5020671637" description="Lipoprotein" evidence="1">
    <location>
        <begin position="22"/>
        <end position="128"/>
    </location>
</feature>
<dbReference type="EMBL" id="SNXY01000009">
    <property type="protein sequence ID" value="TDP83356.1"/>
    <property type="molecule type" value="Genomic_DNA"/>
</dbReference>
<protein>
    <recommendedName>
        <fullName evidence="4">Lipoprotein</fullName>
    </recommendedName>
</protein>
<dbReference type="Proteomes" id="UP000294547">
    <property type="component" value="Unassembled WGS sequence"/>
</dbReference>
<evidence type="ECO:0000313" key="2">
    <source>
        <dbReference type="EMBL" id="TDP83356.1"/>
    </source>
</evidence>
<organism evidence="2 3">
    <name type="scientific">Oharaeibacter diazotrophicus</name>
    <dbReference type="NCBI Taxonomy" id="1920512"/>
    <lineage>
        <taxon>Bacteria</taxon>
        <taxon>Pseudomonadati</taxon>
        <taxon>Pseudomonadota</taxon>
        <taxon>Alphaproteobacteria</taxon>
        <taxon>Hyphomicrobiales</taxon>
        <taxon>Pleomorphomonadaceae</taxon>
        <taxon>Oharaeibacter</taxon>
    </lineage>
</organism>
<dbReference type="OrthoDB" id="7679074at2"/>
<keyword evidence="1" id="KW-0732">Signal</keyword>
<feature type="signal peptide" evidence="1">
    <location>
        <begin position="1"/>
        <end position="21"/>
    </location>
</feature>
<reference evidence="2 3" key="1">
    <citation type="submission" date="2019-03" db="EMBL/GenBank/DDBJ databases">
        <title>Genomic Encyclopedia of Type Strains, Phase IV (KMG-IV): sequencing the most valuable type-strain genomes for metagenomic binning, comparative biology and taxonomic classification.</title>
        <authorList>
            <person name="Goeker M."/>
        </authorList>
    </citation>
    <scope>NUCLEOTIDE SEQUENCE [LARGE SCALE GENOMIC DNA]</scope>
    <source>
        <strain evidence="2 3">DSM 102969</strain>
    </source>
</reference>
<sequence length="128" mass="13905">MSFLRNAVAVVAAVWAGSAAAEDVTIDLGKGEAFSTAFALYTPDCRSPGALTMTIVTAPKHGKAEVVRGDYVMEGKCKGHKTRATFLRYRPDKGFTGSDLLVVNYRSPTNTGELIQPTKEYRITFQVK</sequence>